<organism evidence="1 2">
    <name type="scientific">Puccinia sorghi</name>
    <dbReference type="NCBI Taxonomy" id="27349"/>
    <lineage>
        <taxon>Eukaryota</taxon>
        <taxon>Fungi</taxon>
        <taxon>Dikarya</taxon>
        <taxon>Basidiomycota</taxon>
        <taxon>Pucciniomycotina</taxon>
        <taxon>Pucciniomycetes</taxon>
        <taxon>Pucciniales</taxon>
        <taxon>Pucciniaceae</taxon>
        <taxon>Puccinia</taxon>
    </lineage>
</organism>
<dbReference type="Proteomes" id="UP000037035">
    <property type="component" value="Unassembled WGS sequence"/>
</dbReference>
<proteinExistence type="predicted"/>
<evidence type="ECO:0000313" key="2">
    <source>
        <dbReference type="Proteomes" id="UP000037035"/>
    </source>
</evidence>
<dbReference type="OrthoDB" id="10571871at2759"/>
<sequence>MKNHPTSLHNCTMPNSITHLHLHLNASGVPTGNSAFSRSLHNFISILLGIEAAKSNLPPSPPSSQLNTFQTRSHKAYNDTAALTRFCVYLSQHNFAKLAVSGQSKSQHPFCQFCLAPTSPFPLKRMVCHHDLEALDICQKQWSPPQISDFPCQRYHSKQPDSHIPLGSWSPVQPSKIILQTKLMSAQLSDHCVDTCMALSLSNNLTRIFMDANCTSDTEENKAGKLCCLHLPMWKRTG</sequence>
<comment type="caution">
    <text evidence="1">The sequence shown here is derived from an EMBL/GenBank/DDBJ whole genome shotgun (WGS) entry which is preliminary data.</text>
</comment>
<gene>
    <name evidence="1" type="ORF">VP01_49g4</name>
</gene>
<protein>
    <submittedName>
        <fullName evidence="1">Uncharacterized protein</fullName>
    </submittedName>
</protein>
<keyword evidence="2" id="KW-1185">Reference proteome</keyword>
<dbReference type="AlphaFoldDB" id="A0A0L6ULR3"/>
<accession>A0A0L6ULR3</accession>
<dbReference type="VEuPathDB" id="FungiDB:VP01_49g4"/>
<name>A0A0L6ULR3_9BASI</name>
<evidence type="ECO:0000313" key="1">
    <source>
        <dbReference type="EMBL" id="KNZ49459.1"/>
    </source>
</evidence>
<reference evidence="1 2" key="1">
    <citation type="submission" date="2015-08" db="EMBL/GenBank/DDBJ databases">
        <title>Next Generation Sequencing and Analysis of the Genome of Puccinia sorghi L Schw, the Causal Agent of Maize Common Rust.</title>
        <authorList>
            <person name="Rochi L."/>
            <person name="Burguener G."/>
            <person name="Darino M."/>
            <person name="Turjanski A."/>
            <person name="Kreff E."/>
            <person name="Dieguez M.J."/>
            <person name="Sacco F."/>
        </authorList>
    </citation>
    <scope>NUCLEOTIDE SEQUENCE [LARGE SCALE GENOMIC DNA]</scope>
    <source>
        <strain evidence="1 2">RO10H11247</strain>
    </source>
</reference>
<dbReference type="EMBL" id="LAVV01010165">
    <property type="protein sequence ID" value="KNZ49459.1"/>
    <property type="molecule type" value="Genomic_DNA"/>
</dbReference>